<evidence type="ECO:0000313" key="11">
    <source>
        <dbReference type="Proteomes" id="UP001456524"/>
    </source>
</evidence>
<keyword evidence="4" id="KW-0347">Helicase</keyword>
<evidence type="ECO:0000256" key="2">
    <source>
        <dbReference type="ARBA" id="ARBA00022741"/>
    </source>
</evidence>
<feature type="region of interest" description="Disordered" evidence="8">
    <location>
        <begin position="231"/>
        <end position="287"/>
    </location>
</feature>
<feature type="compositionally biased region" description="Acidic residues" evidence="8">
    <location>
        <begin position="277"/>
        <end position="287"/>
    </location>
</feature>
<evidence type="ECO:0000256" key="5">
    <source>
        <dbReference type="ARBA" id="ARBA00022840"/>
    </source>
</evidence>
<proteinExistence type="predicted"/>
<dbReference type="Pfam" id="PF00270">
    <property type="entry name" value="DEAD"/>
    <property type="match status" value="1"/>
</dbReference>
<dbReference type="SUPFAM" id="SSF52540">
    <property type="entry name" value="P-loop containing nucleoside triphosphate hydrolases"/>
    <property type="match status" value="3"/>
</dbReference>
<organism evidence="10 11">
    <name type="scientific">Phyllosticta citrichinensis</name>
    <dbReference type="NCBI Taxonomy" id="1130410"/>
    <lineage>
        <taxon>Eukaryota</taxon>
        <taxon>Fungi</taxon>
        <taxon>Dikarya</taxon>
        <taxon>Ascomycota</taxon>
        <taxon>Pezizomycotina</taxon>
        <taxon>Dothideomycetes</taxon>
        <taxon>Dothideomycetes incertae sedis</taxon>
        <taxon>Botryosphaeriales</taxon>
        <taxon>Phyllostictaceae</taxon>
        <taxon>Phyllosticta</taxon>
    </lineage>
</organism>
<name>A0ABR1XV33_9PEZI</name>
<comment type="catalytic activity">
    <reaction evidence="7">
        <text>ATP + H2O = ADP + phosphate + H(+)</text>
        <dbReference type="Rhea" id="RHEA:13065"/>
        <dbReference type="ChEBI" id="CHEBI:15377"/>
        <dbReference type="ChEBI" id="CHEBI:15378"/>
        <dbReference type="ChEBI" id="CHEBI:30616"/>
        <dbReference type="ChEBI" id="CHEBI:43474"/>
        <dbReference type="ChEBI" id="CHEBI:456216"/>
        <dbReference type="EC" id="3.6.4.13"/>
    </reaction>
</comment>
<comment type="caution">
    <text evidence="10">The sequence shown here is derived from an EMBL/GenBank/DDBJ whole genome shotgun (WGS) entry which is preliminary data.</text>
</comment>
<feature type="domain" description="Helicase ATP-binding" evidence="9">
    <location>
        <begin position="15"/>
        <end position="194"/>
    </location>
</feature>
<gene>
    <name evidence="10" type="ORF">IWX90DRAFT_514201</name>
</gene>
<sequence>MGLKEPKVAQSELLRIMQKKRSDAMVTSPNKSGKTVGACLSAVLFAHQRYMQQGRRARRSKAMPTVIVLCTTRERAAETYKILRALTRGGPVRAVKVTGDVGWKYQLKELRMGCDFVVATPGRLIDIVVKGRYPISGTEFLIMEHATALLGEFFRESMEDLWRNGRPGPVVFAPPAHASTAFRNSLMVLDLAPYILYPPYSSALGSTSIHSAVAFTSLPARYYKMPPSEYTMPGAGPSSPSTEEDSVGTGRANEPSGSLCQATGHSNLSSQAPSSAGDEDNEQQPGEDENIAETAMIPTAVPRATSASQEWASYRFPQFLLDNLNRLEISKPSDVQREFLRIIGTGKSHVLVPAEPSLDRSIGICLSAIRMAYKRYVRNGRTEARGAVPTVVVLCPSRQSVVYTFSALKALSLNGPIRAAKAEGLMSLEKQGEQLDAGAEVLVATPGRLWGIIVRGYPLLDTEFVIMNGTRALLYNDVFRTFADNNIFSFVSRRYSDDLEDDVIDFLEEEDTLLVSTRASNLATTPMRHTNMTFDPIEEVDVETSSKIVRTINNMSGKVIIFANISQIDALRTFLGGTRGLVVLGGSKHKGYEETCRECENAEVIITTDSAVRNITITGVECVIHASLPPMARESQYCSPMARFFKRNNRIARSEFSGWCLAFYSQRDEHLFVKLAQHLVRSGQQELSRFALLDRFRQGASITPVHPVPTPASGKGGA</sequence>
<keyword evidence="5" id="KW-0067">ATP-binding</keyword>
<dbReference type="EMBL" id="JBBWUH010000005">
    <property type="protein sequence ID" value="KAK8167058.1"/>
    <property type="molecule type" value="Genomic_DNA"/>
</dbReference>
<dbReference type="InterPro" id="IPR011545">
    <property type="entry name" value="DEAD/DEAH_box_helicase_dom"/>
</dbReference>
<evidence type="ECO:0000256" key="8">
    <source>
        <dbReference type="SAM" id="MobiDB-lite"/>
    </source>
</evidence>
<keyword evidence="2" id="KW-0547">Nucleotide-binding</keyword>
<dbReference type="PANTHER" id="PTHR47960">
    <property type="entry name" value="DEAD-BOX ATP-DEPENDENT RNA HELICASE 50"/>
    <property type="match status" value="1"/>
</dbReference>
<protein>
    <recommendedName>
        <fullName evidence="1">RNA helicase</fullName>
        <ecNumber evidence="1">3.6.4.13</ecNumber>
    </recommendedName>
</protein>
<feature type="compositionally biased region" description="Polar residues" evidence="8">
    <location>
        <begin position="255"/>
        <end position="274"/>
    </location>
</feature>
<keyword evidence="3" id="KW-0378">Hydrolase</keyword>
<dbReference type="InterPro" id="IPR027417">
    <property type="entry name" value="P-loop_NTPase"/>
</dbReference>
<evidence type="ECO:0000259" key="9">
    <source>
        <dbReference type="PROSITE" id="PS51192"/>
    </source>
</evidence>
<dbReference type="Gene3D" id="3.40.50.300">
    <property type="entry name" value="P-loop containing nucleotide triphosphate hydrolases"/>
    <property type="match status" value="3"/>
</dbReference>
<dbReference type="SMART" id="SM00487">
    <property type="entry name" value="DEXDc"/>
    <property type="match status" value="1"/>
</dbReference>
<dbReference type="PROSITE" id="PS51192">
    <property type="entry name" value="HELICASE_ATP_BIND_1"/>
    <property type="match status" value="1"/>
</dbReference>
<keyword evidence="6" id="KW-0694">RNA-binding</keyword>
<dbReference type="InterPro" id="IPR014001">
    <property type="entry name" value="Helicase_ATP-bd"/>
</dbReference>
<dbReference type="EC" id="3.6.4.13" evidence="1"/>
<reference evidence="10 11" key="1">
    <citation type="journal article" date="2022" name="G3 (Bethesda)">
        <title>Enemy or ally: a genomic approach to elucidate the lifestyle of Phyllosticta citrichinaensis.</title>
        <authorList>
            <person name="Buijs V.A."/>
            <person name="Groenewald J.Z."/>
            <person name="Haridas S."/>
            <person name="LaButti K.M."/>
            <person name="Lipzen A."/>
            <person name="Martin F.M."/>
            <person name="Barry K."/>
            <person name="Grigoriev I.V."/>
            <person name="Crous P.W."/>
            <person name="Seidl M.F."/>
        </authorList>
    </citation>
    <scope>NUCLEOTIDE SEQUENCE [LARGE SCALE GENOMIC DNA]</scope>
    <source>
        <strain evidence="10 11">CBS 129764</strain>
    </source>
</reference>
<evidence type="ECO:0000256" key="3">
    <source>
        <dbReference type="ARBA" id="ARBA00022801"/>
    </source>
</evidence>
<evidence type="ECO:0000256" key="6">
    <source>
        <dbReference type="ARBA" id="ARBA00022884"/>
    </source>
</evidence>
<evidence type="ECO:0000256" key="7">
    <source>
        <dbReference type="ARBA" id="ARBA00047984"/>
    </source>
</evidence>
<keyword evidence="11" id="KW-1185">Reference proteome</keyword>
<evidence type="ECO:0000256" key="1">
    <source>
        <dbReference type="ARBA" id="ARBA00012552"/>
    </source>
</evidence>
<accession>A0ABR1XV33</accession>
<dbReference type="Proteomes" id="UP001456524">
    <property type="component" value="Unassembled WGS sequence"/>
</dbReference>
<evidence type="ECO:0000256" key="4">
    <source>
        <dbReference type="ARBA" id="ARBA00022806"/>
    </source>
</evidence>
<evidence type="ECO:0000313" key="10">
    <source>
        <dbReference type="EMBL" id="KAK8167058.1"/>
    </source>
</evidence>